<dbReference type="EMBL" id="QGHV01000070">
    <property type="protein sequence ID" value="PWT36595.1"/>
    <property type="molecule type" value="Genomic_DNA"/>
</dbReference>
<dbReference type="Pfam" id="PF02811">
    <property type="entry name" value="PHP"/>
    <property type="match status" value="1"/>
</dbReference>
<dbReference type="GO" id="GO:0000105">
    <property type="term" value="P:L-histidine biosynthetic process"/>
    <property type="evidence" value="ECO:0007669"/>
    <property type="project" value="UniProtKB-UniRule"/>
</dbReference>
<dbReference type="AlphaFoldDB" id="A0ABD6Y4F8"/>
<evidence type="ECO:0000256" key="5">
    <source>
        <dbReference type="ARBA" id="ARBA00022801"/>
    </source>
</evidence>
<dbReference type="NCBIfam" id="NF005996">
    <property type="entry name" value="PRK08123.1"/>
    <property type="match status" value="1"/>
</dbReference>
<comment type="pathway">
    <text evidence="1 8">Amino-acid biosynthesis; L-histidine biosynthesis; L-histidine from 5-phospho-alpha-D-ribose 1-diphosphate: step 8/9.</text>
</comment>
<dbReference type="Proteomes" id="UP000245735">
    <property type="component" value="Unassembled WGS sequence"/>
</dbReference>
<keyword evidence="5 8" id="KW-0378">Hydrolase</keyword>
<dbReference type="Pfam" id="PF13263">
    <property type="entry name" value="PHP_C"/>
    <property type="match status" value="1"/>
</dbReference>
<evidence type="ECO:0000313" key="10">
    <source>
        <dbReference type="EMBL" id="PWT36595.1"/>
    </source>
</evidence>
<keyword evidence="6 8" id="KW-0368">Histidine biosynthesis</keyword>
<dbReference type="InterPro" id="IPR016195">
    <property type="entry name" value="Pol/histidinol_Pase-like"/>
</dbReference>
<sequence length="275" mass="31591">MKIEGHTHTELCPHGNGDSTAQMIERAIKLGFDEYHITEHAPLPTDFIRAYSGDPKNVATASLQWDQLADYFSLANRLKEKYQNKIKITIGFEVDYLEDYEKQISSFLRKISSVTENNIISVHYLKNKNGDYFGIDYSPDELKAGFSADLINGQDLYFRYFKTILKSVTAFADCDMPSKIGHMSLIKKYQDYFTLPTNFSASNMALINQILTVAQNKQLKIDFNTTGLYKSYCNDIYPGKQIIDFARQKEIQFEFGSDAHSIREVGHGYHLFEYL</sequence>
<dbReference type="PANTHER" id="PTHR21039:SF0">
    <property type="entry name" value="HISTIDINOL-PHOSPHATASE"/>
    <property type="match status" value="1"/>
</dbReference>
<dbReference type="InterPro" id="IPR010140">
    <property type="entry name" value="Histidinol_P_phosphatase_HisJ"/>
</dbReference>
<dbReference type="InterPro" id="IPR004013">
    <property type="entry name" value="PHP_dom"/>
</dbReference>
<evidence type="ECO:0000256" key="6">
    <source>
        <dbReference type="ARBA" id="ARBA00023102"/>
    </source>
</evidence>
<dbReference type="Gene3D" id="3.20.20.140">
    <property type="entry name" value="Metal-dependent hydrolases"/>
    <property type="match status" value="1"/>
</dbReference>
<comment type="catalytic activity">
    <reaction evidence="7 8">
        <text>L-histidinol phosphate + H2O = L-histidinol + phosphate</text>
        <dbReference type="Rhea" id="RHEA:14465"/>
        <dbReference type="ChEBI" id="CHEBI:15377"/>
        <dbReference type="ChEBI" id="CHEBI:43474"/>
        <dbReference type="ChEBI" id="CHEBI:57699"/>
        <dbReference type="ChEBI" id="CHEBI:57980"/>
        <dbReference type="EC" id="3.1.3.15"/>
    </reaction>
</comment>
<name>A0ABD6Y4F8_LIMRT</name>
<organism evidence="10 11">
    <name type="scientific">Limosilactobacillus reuteri</name>
    <name type="common">Lactobacillus reuteri</name>
    <dbReference type="NCBI Taxonomy" id="1598"/>
    <lineage>
        <taxon>Bacteria</taxon>
        <taxon>Bacillati</taxon>
        <taxon>Bacillota</taxon>
        <taxon>Bacilli</taxon>
        <taxon>Lactobacillales</taxon>
        <taxon>Lactobacillaceae</taxon>
        <taxon>Limosilactobacillus</taxon>
    </lineage>
</organism>
<evidence type="ECO:0000256" key="3">
    <source>
        <dbReference type="ARBA" id="ARBA00013085"/>
    </source>
</evidence>
<evidence type="ECO:0000256" key="8">
    <source>
        <dbReference type="RuleBase" id="RU366003"/>
    </source>
</evidence>
<dbReference type="EC" id="3.1.3.15" evidence="3 8"/>
<gene>
    <name evidence="10" type="ORF">DKZ35_09510</name>
</gene>
<dbReference type="CDD" id="cd12110">
    <property type="entry name" value="PHP_HisPPase_Hisj_like"/>
    <property type="match status" value="1"/>
</dbReference>
<evidence type="ECO:0000256" key="1">
    <source>
        <dbReference type="ARBA" id="ARBA00004970"/>
    </source>
</evidence>
<evidence type="ECO:0000256" key="7">
    <source>
        <dbReference type="ARBA" id="ARBA00049158"/>
    </source>
</evidence>
<feature type="domain" description="PHP" evidence="9">
    <location>
        <begin position="5"/>
        <end position="225"/>
    </location>
</feature>
<reference evidence="11" key="1">
    <citation type="journal article" date="2018" name="Front. Microbiol.">
        <title>Comparative Genomics of the Herbivore Gut Symbiont Lactobacillus reuteri Reveals Genetic Diversity and Lifestyle Adaptation.</title>
        <authorList>
            <person name="Zhao J."/>
        </authorList>
    </citation>
    <scope>NUCLEOTIDE SEQUENCE [LARGE SCALE GENOMIC DNA]</scope>
    <source>
        <strain evidence="11">LR9</strain>
    </source>
</reference>
<protein>
    <recommendedName>
        <fullName evidence="3 8">Histidinol-phosphatase</fullName>
        <shortName evidence="8">HolPase</shortName>
        <ecNumber evidence="3 8">3.1.3.15</ecNumber>
    </recommendedName>
</protein>
<evidence type="ECO:0000256" key="4">
    <source>
        <dbReference type="ARBA" id="ARBA00022605"/>
    </source>
</evidence>
<dbReference type="SUPFAM" id="SSF89550">
    <property type="entry name" value="PHP domain-like"/>
    <property type="match status" value="1"/>
</dbReference>
<evidence type="ECO:0000256" key="2">
    <source>
        <dbReference type="ARBA" id="ARBA00009152"/>
    </source>
</evidence>
<dbReference type="RefSeq" id="WP_109975990.1">
    <property type="nucleotide sequence ID" value="NZ_QGHV01000070.1"/>
</dbReference>
<comment type="caution">
    <text evidence="10">The sequence shown here is derived from an EMBL/GenBank/DDBJ whole genome shotgun (WGS) entry which is preliminary data.</text>
</comment>
<dbReference type="GO" id="GO:0004401">
    <property type="term" value="F:histidinol-phosphatase activity"/>
    <property type="evidence" value="ECO:0007669"/>
    <property type="project" value="UniProtKB-UniRule"/>
</dbReference>
<comment type="similarity">
    <text evidence="2 8">Belongs to the PHP hydrolase family. HisK subfamily.</text>
</comment>
<dbReference type="PANTHER" id="PTHR21039">
    <property type="entry name" value="HISTIDINOL PHOSPHATASE-RELATED"/>
    <property type="match status" value="1"/>
</dbReference>
<proteinExistence type="inferred from homology"/>
<accession>A0ABD6Y4F8</accession>
<dbReference type="NCBIfam" id="TIGR01856">
    <property type="entry name" value="hisJ_fam"/>
    <property type="match status" value="1"/>
</dbReference>
<evidence type="ECO:0000259" key="9">
    <source>
        <dbReference type="Pfam" id="PF02811"/>
    </source>
</evidence>
<keyword evidence="4 8" id="KW-0028">Amino-acid biosynthesis</keyword>
<evidence type="ECO:0000313" key="11">
    <source>
        <dbReference type="Proteomes" id="UP000245735"/>
    </source>
</evidence>